<dbReference type="InterPro" id="IPR013021">
    <property type="entry name" value="Myo-inos-1-P_Synthase_GAPDH"/>
</dbReference>
<dbReference type="Pfam" id="PF07994">
    <property type="entry name" value="NAD_binding_5"/>
    <property type="match status" value="1"/>
</dbReference>
<evidence type="ECO:0000259" key="3">
    <source>
        <dbReference type="Pfam" id="PF01658"/>
    </source>
</evidence>
<dbReference type="Proteomes" id="UP000770785">
    <property type="component" value="Unassembled WGS sequence"/>
</dbReference>
<dbReference type="EMBL" id="JAATJH010000009">
    <property type="protein sequence ID" value="NJC28157.1"/>
    <property type="molecule type" value="Genomic_DNA"/>
</dbReference>
<feature type="domain" description="Myo-inositol-1-phosphate synthase GAPDH-like" evidence="3">
    <location>
        <begin position="247"/>
        <end position="352"/>
    </location>
</feature>
<accession>A0ABX0XHC7</accession>
<dbReference type="Gene3D" id="3.30.360.10">
    <property type="entry name" value="Dihydrodipicolinate Reductase, domain 2"/>
    <property type="match status" value="1"/>
</dbReference>
<dbReference type="InterPro" id="IPR036291">
    <property type="entry name" value="NAD(P)-bd_dom_sf"/>
</dbReference>
<dbReference type="SUPFAM" id="SSF51735">
    <property type="entry name" value="NAD(P)-binding Rossmann-fold domains"/>
    <property type="match status" value="1"/>
</dbReference>
<name>A0ABX0XHC7_9BACT</name>
<evidence type="ECO:0000256" key="2">
    <source>
        <dbReference type="SAM" id="Phobius"/>
    </source>
</evidence>
<keyword evidence="4" id="KW-0413">Isomerase</keyword>
<dbReference type="Gene3D" id="3.40.50.720">
    <property type="entry name" value="NAD(P)-binding Rossmann-like Domain"/>
    <property type="match status" value="1"/>
</dbReference>
<keyword evidence="2" id="KW-0472">Membrane</keyword>
<organism evidence="4 5">
    <name type="scientific">Neolewinella antarctica</name>
    <dbReference type="NCBI Taxonomy" id="442734"/>
    <lineage>
        <taxon>Bacteria</taxon>
        <taxon>Pseudomonadati</taxon>
        <taxon>Bacteroidota</taxon>
        <taxon>Saprospiria</taxon>
        <taxon>Saprospirales</taxon>
        <taxon>Lewinellaceae</taxon>
        <taxon>Neolewinella</taxon>
    </lineage>
</organism>
<dbReference type="PIRSF" id="PIRSF015578">
    <property type="entry name" value="Myoinos-ppht_syn"/>
    <property type="match status" value="1"/>
</dbReference>
<comment type="similarity">
    <text evidence="1">Belongs to the myo-inositol 1-phosphate synthase family.</text>
</comment>
<evidence type="ECO:0000313" key="4">
    <source>
        <dbReference type="EMBL" id="NJC28157.1"/>
    </source>
</evidence>
<dbReference type="Pfam" id="PF01658">
    <property type="entry name" value="Inos-1-P_synth"/>
    <property type="match status" value="1"/>
</dbReference>
<feature type="transmembrane region" description="Helical" evidence="2">
    <location>
        <begin position="28"/>
        <end position="51"/>
    </location>
</feature>
<proteinExistence type="inferred from homology"/>
<evidence type="ECO:0000256" key="1">
    <source>
        <dbReference type="ARBA" id="ARBA00010813"/>
    </source>
</evidence>
<dbReference type="PANTHER" id="PTHR11510">
    <property type="entry name" value="MYO-INOSITOL-1 PHOSPHATE SYNTHASE"/>
    <property type="match status" value="1"/>
</dbReference>
<dbReference type="SUPFAM" id="SSF55347">
    <property type="entry name" value="Glyceraldehyde-3-phosphate dehydrogenase-like, C-terminal domain"/>
    <property type="match status" value="1"/>
</dbReference>
<dbReference type="InterPro" id="IPR002587">
    <property type="entry name" value="Myo-inos-1-P_Synthase"/>
</dbReference>
<dbReference type="GO" id="GO:0004512">
    <property type="term" value="F:inositol-3-phosphate synthase activity"/>
    <property type="evidence" value="ECO:0007669"/>
    <property type="project" value="UniProtKB-EC"/>
</dbReference>
<gene>
    <name evidence="4" type="ORF">GGR27_003678</name>
</gene>
<comment type="caution">
    <text evidence="4">The sequence shown here is derived from an EMBL/GenBank/DDBJ whole genome shotgun (WGS) entry which is preliminary data.</text>
</comment>
<keyword evidence="2" id="KW-1133">Transmembrane helix</keyword>
<protein>
    <submittedName>
        <fullName evidence="4">Myo-inositol-1-phosphate synthase</fullName>
        <ecNumber evidence="4">5.5.1.4</ecNumber>
    </submittedName>
</protein>
<keyword evidence="2" id="KW-0812">Transmembrane</keyword>
<evidence type="ECO:0000313" key="5">
    <source>
        <dbReference type="Proteomes" id="UP000770785"/>
    </source>
</evidence>
<keyword evidence="5" id="KW-1185">Reference proteome</keyword>
<sequence>MLRQNSLSNIILNQLSLSTNPSSSNESALGIAIIGLGGAVATTAVAGSLLMKKGLQEPVGLPLAEFGHLDLVSYKNLHFTGWDLYQDDLYKAAKHHGVLDREQLAAVEEDMSNMFPLQAIRNEAYCEGVVNGANSTETHRELVVTIQQQIADFKKEIGGNVVVINLASTESHIDLTDEKYQTVAAFEEAMDSHHECISPAMIYAYACITSGTPYGNFTPSVGADVPALRLLANELDVPVAGKDGKTGQTYIKTVIAPALRARALHVDGWFSTNILGNRDGEALRKPKSLLNKINTKGDVLANCLGYPVEDHVVKINYYKPRGDNKEAWDNIDVTGFLGHQMQIKVNFLCKDSILAAPLAMEIARCLDMAGRKGRGGVAEALGVFFKAPMTREGNEPNHNFTEQQLELLRWLEELNELDDTPLNKKVEEKQAI</sequence>
<reference evidence="4 5" key="1">
    <citation type="submission" date="2020-03" db="EMBL/GenBank/DDBJ databases">
        <title>Genomic Encyclopedia of Type Strains, Phase IV (KMG-IV): sequencing the most valuable type-strain genomes for metagenomic binning, comparative biology and taxonomic classification.</title>
        <authorList>
            <person name="Goeker M."/>
        </authorList>
    </citation>
    <scope>NUCLEOTIDE SEQUENCE [LARGE SCALE GENOMIC DNA]</scope>
    <source>
        <strain evidence="4 5">DSM 105096</strain>
    </source>
</reference>
<dbReference type="EC" id="5.5.1.4" evidence="4"/>